<dbReference type="HOGENOM" id="CLU_087854_2_0_2"/>
<sequence>MKLLEGELSAGIGEYKMGKDVLLKAMGLGSCVGVVLYDQSTRMAGIAHVLLPGASSDGKTKHAETAITTMLEDMVSNGARRRHICAKFAGGAQIFKHMSLDILKIGDRNIKSVEETLAKEKIKILATDVGGDMGRNVLFNTIDGSLIVKYSNGELLWM</sequence>
<dbReference type="GO" id="GO:0006935">
    <property type="term" value="P:chemotaxis"/>
    <property type="evidence" value="ECO:0007669"/>
    <property type="project" value="UniProtKB-UniRule"/>
</dbReference>
<evidence type="ECO:0000256" key="1">
    <source>
        <dbReference type="ARBA" id="ARBA00022500"/>
    </source>
</evidence>
<dbReference type="AlphaFoldDB" id="Q12YW8"/>
<dbReference type="InterPro" id="IPR005659">
    <property type="entry name" value="Chemorcpt_Glu_NH3ase_CheD"/>
</dbReference>
<evidence type="ECO:0000313" key="5">
    <source>
        <dbReference type="Proteomes" id="UP000001979"/>
    </source>
</evidence>
<dbReference type="Pfam" id="PF03975">
    <property type="entry name" value="CheD"/>
    <property type="match status" value="1"/>
</dbReference>
<keyword evidence="2 3" id="KW-0378">Hydrolase</keyword>
<comment type="similarity">
    <text evidence="3">Belongs to the CheD family.</text>
</comment>
<dbReference type="STRING" id="259564.Mbur_0363"/>
<dbReference type="GO" id="GO:0050568">
    <property type="term" value="F:protein-glutamine glutaminase activity"/>
    <property type="evidence" value="ECO:0007669"/>
    <property type="project" value="UniProtKB-UniRule"/>
</dbReference>
<dbReference type="InterPro" id="IPR011324">
    <property type="entry name" value="Cytotoxic_necrot_fac-like_cat"/>
</dbReference>
<keyword evidence="5" id="KW-1185">Reference proteome</keyword>
<dbReference type="EC" id="3.5.1.44" evidence="3"/>
<proteinExistence type="inferred from homology"/>
<organism evidence="4 5">
    <name type="scientific">Methanococcoides burtonii (strain DSM 6242 / NBRC 107633 / OCM 468 / ACE-M)</name>
    <dbReference type="NCBI Taxonomy" id="259564"/>
    <lineage>
        <taxon>Archaea</taxon>
        <taxon>Methanobacteriati</taxon>
        <taxon>Methanobacteriota</taxon>
        <taxon>Stenosarchaea group</taxon>
        <taxon>Methanomicrobia</taxon>
        <taxon>Methanosarcinales</taxon>
        <taxon>Methanosarcinaceae</taxon>
        <taxon>Methanococcoides</taxon>
    </lineage>
</organism>
<accession>Q12YW8</accession>
<dbReference type="Gene3D" id="3.30.1330.200">
    <property type="match status" value="1"/>
</dbReference>
<name>Q12YW8_METBU</name>
<evidence type="ECO:0000256" key="3">
    <source>
        <dbReference type="HAMAP-Rule" id="MF_01440"/>
    </source>
</evidence>
<reference evidence="5" key="1">
    <citation type="journal article" date="2009" name="ISME J.">
        <title>The genome sequence of the psychrophilic archaeon, Methanococcoides burtonii: the role of genome evolution in cold adaptation.</title>
        <authorList>
            <person name="Allen M.A."/>
            <person name="Lauro F.M."/>
            <person name="Williams T.J."/>
            <person name="Burg D."/>
            <person name="Siddiqui K.S."/>
            <person name="De Francisci D."/>
            <person name="Chong K.W."/>
            <person name="Pilak O."/>
            <person name="Chew H.H."/>
            <person name="De Maere M.Z."/>
            <person name="Ting L."/>
            <person name="Katrib M."/>
            <person name="Ng C."/>
            <person name="Sowers K.R."/>
            <person name="Galperin M.Y."/>
            <person name="Anderson I.J."/>
            <person name="Ivanova N."/>
            <person name="Dalin E."/>
            <person name="Martinez M."/>
            <person name="Lapidus A."/>
            <person name="Hauser L."/>
            <person name="Land M."/>
            <person name="Thomas T."/>
            <person name="Cavicchioli R."/>
        </authorList>
    </citation>
    <scope>NUCLEOTIDE SEQUENCE [LARGE SCALE GENOMIC DNA]</scope>
    <source>
        <strain evidence="5">DSM 6242 / NBRC 107633 / OCM 468 / ACE-M</strain>
    </source>
</reference>
<dbReference type="PANTHER" id="PTHR35147:SF1">
    <property type="entry name" value="CHEMORECEPTOR GLUTAMINE DEAMIDASE CHED-RELATED"/>
    <property type="match status" value="1"/>
</dbReference>
<dbReference type="SUPFAM" id="SSF64438">
    <property type="entry name" value="CNF1/YfiH-like putative cysteine hydrolases"/>
    <property type="match status" value="1"/>
</dbReference>
<evidence type="ECO:0000256" key="2">
    <source>
        <dbReference type="ARBA" id="ARBA00022801"/>
    </source>
</evidence>
<protein>
    <recommendedName>
        <fullName evidence="3">Probable chemoreceptor glutamine deamidase CheD</fullName>
        <ecNumber evidence="3">3.5.1.44</ecNumber>
    </recommendedName>
</protein>
<dbReference type="KEGG" id="mbu:Mbur_0363"/>
<dbReference type="EMBL" id="CP000300">
    <property type="protein sequence ID" value="ABE51358.1"/>
    <property type="molecule type" value="Genomic_DNA"/>
</dbReference>
<dbReference type="CDD" id="cd16352">
    <property type="entry name" value="CheD"/>
    <property type="match status" value="1"/>
</dbReference>
<dbReference type="InterPro" id="IPR038592">
    <property type="entry name" value="CheD-like_sf"/>
</dbReference>
<comment type="catalytic activity">
    <reaction evidence="3">
        <text>L-glutaminyl-[protein] + H2O = L-glutamyl-[protein] + NH4(+)</text>
        <dbReference type="Rhea" id="RHEA:16441"/>
        <dbReference type="Rhea" id="RHEA-COMP:10207"/>
        <dbReference type="Rhea" id="RHEA-COMP:10208"/>
        <dbReference type="ChEBI" id="CHEBI:15377"/>
        <dbReference type="ChEBI" id="CHEBI:28938"/>
        <dbReference type="ChEBI" id="CHEBI:29973"/>
        <dbReference type="ChEBI" id="CHEBI:30011"/>
        <dbReference type="EC" id="3.5.1.44"/>
    </reaction>
</comment>
<evidence type="ECO:0000313" key="4">
    <source>
        <dbReference type="EMBL" id="ABE51358.1"/>
    </source>
</evidence>
<gene>
    <name evidence="3" type="primary">cheD</name>
    <name evidence="4" type="ordered locus">Mbur_0363</name>
</gene>
<dbReference type="PANTHER" id="PTHR35147">
    <property type="entry name" value="CHEMORECEPTOR GLUTAMINE DEAMIDASE CHED-RELATED"/>
    <property type="match status" value="1"/>
</dbReference>
<comment type="function">
    <text evidence="3">Probably deamidates glutamine residues to glutamate on methyl-accepting chemotaxis receptors (MCPs), playing an important role in chemotaxis.</text>
</comment>
<dbReference type="Proteomes" id="UP000001979">
    <property type="component" value="Chromosome"/>
</dbReference>
<keyword evidence="1 3" id="KW-0145">Chemotaxis</keyword>
<dbReference type="HAMAP" id="MF_01440">
    <property type="entry name" value="CheD"/>
    <property type="match status" value="1"/>
</dbReference>